<accession>A0A8S5UGY3</accession>
<organism evidence="1">
    <name type="scientific">Myoviridae sp. ctshb19</name>
    <dbReference type="NCBI Taxonomy" id="2825194"/>
    <lineage>
        <taxon>Viruses</taxon>
        <taxon>Duplodnaviria</taxon>
        <taxon>Heunggongvirae</taxon>
        <taxon>Uroviricota</taxon>
        <taxon>Caudoviricetes</taxon>
    </lineage>
</organism>
<proteinExistence type="predicted"/>
<evidence type="ECO:0000313" key="1">
    <source>
        <dbReference type="EMBL" id="DAF93736.1"/>
    </source>
</evidence>
<dbReference type="EMBL" id="BK016086">
    <property type="protein sequence ID" value="DAF93736.1"/>
    <property type="molecule type" value="Genomic_DNA"/>
</dbReference>
<name>A0A8S5UGY3_9CAUD</name>
<protein>
    <submittedName>
        <fullName evidence="1">Uncharacterized protein</fullName>
    </submittedName>
</protein>
<reference evidence="1" key="1">
    <citation type="journal article" date="2021" name="Proc. Natl. Acad. Sci. U.S.A.">
        <title>A Catalog of Tens of Thousands of Viruses from Human Metagenomes Reveals Hidden Associations with Chronic Diseases.</title>
        <authorList>
            <person name="Tisza M.J."/>
            <person name="Buck C.B."/>
        </authorList>
    </citation>
    <scope>NUCLEOTIDE SEQUENCE</scope>
    <source>
        <strain evidence="1">Ctshb19</strain>
    </source>
</reference>
<sequence length="76" mass="8660">MAGSPEEATHFVNVCAPNVEAAKRQYLEEIKIFCGDNQVFATEAQYVPDDYKKLDGHWETSYIDQPKVKRRKVGVV</sequence>